<organism evidence="11 12">
    <name type="scientific">Denitromonas halophila</name>
    <dbReference type="NCBI Taxonomy" id="1629404"/>
    <lineage>
        <taxon>Bacteria</taxon>
        <taxon>Pseudomonadati</taxon>
        <taxon>Pseudomonadota</taxon>
        <taxon>Betaproteobacteria</taxon>
        <taxon>Rhodocyclales</taxon>
        <taxon>Zoogloeaceae</taxon>
        <taxon>Denitromonas</taxon>
    </lineage>
</organism>
<keyword evidence="5 9" id="KW-0812">Transmembrane</keyword>
<evidence type="ECO:0000256" key="3">
    <source>
        <dbReference type="ARBA" id="ARBA00022475"/>
    </source>
</evidence>
<protein>
    <recommendedName>
        <fullName evidence="9">TRAP transporter small permease protein</fullName>
    </recommendedName>
</protein>
<evidence type="ECO:0000256" key="2">
    <source>
        <dbReference type="ARBA" id="ARBA00022448"/>
    </source>
</evidence>
<dbReference type="GO" id="GO:0022857">
    <property type="term" value="F:transmembrane transporter activity"/>
    <property type="evidence" value="ECO:0007669"/>
    <property type="project" value="UniProtKB-UniRule"/>
</dbReference>
<evidence type="ECO:0000259" key="10">
    <source>
        <dbReference type="Pfam" id="PF04290"/>
    </source>
</evidence>
<keyword evidence="4 9" id="KW-0997">Cell inner membrane</keyword>
<feature type="transmembrane region" description="Helical" evidence="9">
    <location>
        <begin position="56"/>
        <end position="77"/>
    </location>
</feature>
<gene>
    <name evidence="11" type="ORF">FHP89_00720</name>
</gene>
<dbReference type="GO" id="GO:0005886">
    <property type="term" value="C:plasma membrane"/>
    <property type="evidence" value="ECO:0007669"/>
    <property type="project" value="UniProtKB-SubCell"/>
</dbReference>
<evidence type="ECO:0000256" key="4">
    <source>
        <dbReference type="ARBA" id="ARBA00022519"/>
    </source>
</evidence>
<comment type="subunit">
    <text evidence="9">The complex comprises the extracytoplasmic solute receptor protein and the two transmembrane proteins.</text>
</comment>
<dbReference type="InterPro" id="IPR055348">
    <property type="entry name" value="DctQ"/>
</dbReference>
<dbReference type="Pfam" id="PF04290">
    <property type="entry name" value="DctQ"/>
    <property type="match status" value="1"/>
</dbReference>
<evidence type="ECO:0000256" key="1">
    <source>
        <dbReference type="ARBA" id="ARBA00004429"/>
    </source>
</evidence>
<comment type="similarity">
    <text evidence="8 9">Belongs to the TRAP transporter small permease family.</text>
</comment>
<evidence type="ECO:0000256" key="5">
    <source>
        <dbReference type="ARBA" id="ARBA00022692"/>
    </source>
</evidence>
<evidence type="ECO:0000256" key="8">
    <source>
        <dbReference type="ARBA" id="ARBA00038436"/>
    </source>
</evidence>
<dbReference type="AlphaFoldDB" id="A0A557SQR9"/>
<sequence>MHDKDMEMDSTKSLFPARPGVLTPGVATAATAQLRSGALRRALIRLDDLVGTLEDWFLSAAHAVIACIVFLGVIVRYVWNDPLTWDQELIVILFTWLMFIGGAAAIRHRMHIRIDLVGGLFMRPGFRFMAWIGVILGFSAVGTLLWSASINFTDVLGAQTPMLQLSQGTLDGALPVGLVLLLLHMTRILVESGPAAVFAGELEHLE</sequence>
<evidence type="ECO:0000313" key="12">
    <source>
        <dbReference type="Proteomes" id="UP000318349"/>
    </source>
</evidence>
<evidence type="ECO:0000256" key="6">
    <source>
        <dbReference type="ARBA" id="ARBA00022989"/>
    </source>
</evidence>
<feature type="domain" description="Tripartite ATP-independent periplasmic transporters DctQ component" evidence="10">
    <location>
        <begin position="65"/>
        <end position="191"/>
    </location>
</feature>
<evidence type="ECO:0000256" key="7">
    <source>
        <dbReference type="ARBA" id="ARBA00023136"/>
    </source>
</evidence>
<comment type="subcellular location">
    <subcellularLocation>
        <location evidence="1 9">Cell inner membrane</location>
        <topology evidence="1 9">Multi-pass membrane protein</topology>
    </subcellularLocation>
</comment>
<dbReference type="PANTHER" id="PTHR35011:SF2">
    <property type="entry name" value="2,3-DIKETO-L-GULONATE TRAP TRANSPORTER SMALL PERMEASE PROTEIN YIAM"/>
    <property type="match status" value="1"/>
</dbReference>
<reference evidence="11 12" key="1">
    <citation type="submission" date="2019-07" db="EMBL/GenBank/DDBJ databases">
        <title>The pathways for chlorine oxyanion respiration interact through the shared metabolite chlorate.</title>
        <authorList>
            <person name="Barnum T.P."/>
            <person name="Cheng Y."/>
            <person name="Hill K.A."/>
            <person name="Lucas L.N."/>
            <person name="Carlson H.K."/>
            <person name="Coates J.D."/>
        </authorList>
    </citation>
    <scope>NUCLEOTIDE SEQUENCE [LARGE SCALE GENOMIC DNA]</scope>
    <source>
        <strain evidence="11 12">SFB-1</strain>
    </source>
</reference>
<dbReference type="InterPro" id="IPR007387">
    <property type="entry name" value="TRAP_DctQ"/>
</dbReference>
<evidence type="ECO:0000256" key="9">
    <source>
        <dbReference type="RuleBase" id="RU369079"/>
    </source>
</evidence>
<keyword evidence="7 9" id="KW-0472">Membrane</keyword>
<feature type="transmembrane region" description="Helical" evidence="9">
    <location>
        <begin position="89"/>
        <end position="107"/>
    </location>
</feature>
<accession>A0A557SQR9</accession>
<name>A0A557SQR9_9RHOO</name>
<proteinExistence type="inferred from homology"/>
<dbReference type="Proteomes" id="UP000318349">
    <property type="component" value="Unassembled WGS sequence"/>
</dbReference>
<feature type="transmembrane region" description="Helical" evidence="9">
    <location>
        <begin position="172"/>
        <end position="190"/>
    </location>
</feature>
<dbReference type="PANTHER" id="PTHR35011">
    <property type="entry name" value="2,3-DIKETO-L-GULONATE TRAP TRANSPORTER SMALL PERMEASE PROTEIN YIAM"/>
    <property type="match status" value="1"/>
</dbReference>
<comment type="caution">
    <text evidence="11">The sequence shown here is derived from an EMBL/GenBank/DDBJ whole genome shotgun (WGS) entry which is preliminary data.</text>
</comment>
<comment type="function">
    <text evidence="9">Part of the tripartite ATP-independent periplasmic (TRAP) transport system.</text>
</comment>
<dbReference type="GO" id="GO:0015740">
    <property type="term" value="P:C4-dicarboxylate transport"/>
    <property type="evidence" value="ECO:0007669"/>
    <property type="project" value="TreeGrafter"/>
</dbReference>
<evidence type="ECO:0000313" key="11">
    <source>
        <dbReference type="EMBL" id="TVO79766.1"/>
    </source>
</evidence>
<dbReference type="EMBL" id="VMNI01000001">
    <property type="protein sequence ID" value="TVO79766.1"/>
    <property type="molecule type" value="Genomic_DNA"/>
</dbReference>
<feature type="transmembrane region" description="Helical" evidence="9">
    <location>
        <begin position="128"/>
        <end position="152"/>
    </location>
</feature>
<keyword evidence="2 9" id="KW-0813">Transport</keyword>
<keyword evidence="3" id="KW-1003">Cell membrane</keyword>
<keyword evidence="6 9" id="KW-1133">Transmembrane helix</keyword>